<dbReference type="Gene3D" id="3.40.960.10">
    <property type="entry name" value="VSR Endonuclease"/>
    <property type="match status" value="1"/>
</dbReference>
<proteinExistence type="predicted"/>
<comment type="caution">
    <text evidence="2">The sequence shown here is derived from an EMBL/GenBank/DDBJ whole genome shotgun (WGS) entry which is preliminary data.</text>
</comment>
<evidence type="ECO:0000259" key="1">
    <source>
        <dbReference type="Pfam" id="PF18741"/>
    </source>
</evidence>
<organism evidence="2 3">
    <name type="scientific">Conexibacter arvalis</name>
    <dbReference type="NCBI Taxonomy" id="912552"/>
    <lineage>
        <taxon>Bacteria</taxon>
        <taxon>Bacillati</taxon>
        <taxon>Actinomycetota</taxon>
        <taxon>Thermoleophilia</taxon>
        <taxon>Solirubrobacterales</taxon>
        <taxon>Conexibacteraceae</taxon>
        <taxon>Conexibacter</taxon>
    </lineage>
</organism>
<gene>
    <name evidence="2" type="ORF">BDZ31_000921</name>
</gene>
<reference evidence="2 3" key="1">
    <citation type="submission" date="2020-08" db="EMBL/GenBank/DDBJ databases">
        <title>Genomic Encyclopedia of Archaeal and Bacterial Type Strains, Phase II (KMG-II): from individual species to whole genera.</title>
        <authorList>
            <person name="Goeker M."/>
        </authorList>
    </citation>
    <scope>NUCLEOTIDE SEQUENCE [LARGE SCALE GENOMIC DNA]</scope>
    <source>
        <strain evidence="2 3">DSM 23288</strain>
    </source>
</reference>
<protein>
    <submittedName>
        <fullName evidence="2">Very-short-patch-repair endonuclease</fullName>
    </submittedName>
</protein>
<dbReference type="InterPro" id="IPR049468">
    <property type="entry name" value="Restrct_endonuc-II-like_dom"/>
</dbReference>
<keyword evidence="3" id="KW-1185">Reference proteome</keyword>
<evidence type="ECO:0000313" key="2">
    <source>
        <dbReference type="EMBL" id="MBB4661348.1"/>
    </source>
</evidence>
<keyword evidence="2" id="KW-0540">Nuclease</keyword>
<dbReference type="AlphaFoldDB" id="A0A840IB96"/>
<dbReference type="EMBL" id="JACHNU010000001">
    <property type="protein sequence ID" value="MBB4661348.1"/>
    <property type="molecule type" value="Genomic_DNA"/>
</dbReference>
<accession>A0A840IB96</accession>
<dbReference type="Proteomes" id="UP000585272">
    <property type="component" value="Unassembled WGS sequence"/>
</dbReference>
<feature type="domain" description="Restriction endonuclease type II-like" evidence="1">
    <location>
        <begin position="207"/>
        <end position="281"/>
    </location>
</feature>
<keyword evidence="2" id="KW-0378">Hydrolase</keyword>
<name>A0A840IB96_9ACTN</name>
<dbReference type="GO" id="GO:0004519">
    <property type="term" value="F:endonuclease activity"/>
    <property type="evidence" value="ECO:0007669"/>
    <property type="project" value="UniProtKB-KW"/>
</dbReference>
<dbReference type="InterPro" id="IPR011335">
    <property type="entry name" value="Restrct_endonuc-II-like"/>
</dbReference>
<sequence length="287" mass="31048">MSRRQLLAAGLNRGAIETRLRRGTLVQLHRGVYAAGHRRLTQDGFWLAAVLASGRGAVLSHRDAARLHGIGRWWAPGGRIEVTSPTRAAAASGALRVYERRRVTPADAAAVAGIPVTTVARTLVDLADVLTRDRLAHALGEAERVRGLDARELRAAMERVAHRPGAGHARLRAAIADYARTGATLTRSELEIALLAVVRDHGLPAPELNASIEGVEVDAVWRAAGLAVECDGWAFHRGRRAFQRDREKANALQLRGWRVLRFTHADVTERPARVAAAIGAALAHGER</sequence>
<dbReference type="Pfam" id="PF18741">
    <property type="entry name" value="MTES_1575"/>
    <property type="match status" value="1"/>
</dbReference>
<evidence type="ECO:0000313" key="3">
    <source>
        <dbReference type="Proteomes" id="UP000585272"/>
    </source>
</evidence>
<keyword evidence="2" id="KW-0255">Endonuclease</keyword>
<dbReference type="SUPFAM" id="SSF52980">
    <property type="entry name" value="Restriction endonuclease-like"/>
    <property type="match status" value="1"/>
</dbReference>